<dbReference type="Pfam" id="PF20182">
    <property type="entry name" value="DUF6545"/>
    <property type="match status" value="1"/>
</dbReference>
<dbReference type="InterPro" id="IPR046675">
    <property type="entry name" value="DUF6545"/>
</dbReference>
<dbReference type="Proteomes" id="UP001432075">
    <property type="component" value="Chromosome"/>
</dbReference>
<keyword evidence="4" id="KW-1185">Reference proteome</keyword>
<feature type="transmembrane region" description="Helical" evidence="1">
    <location>
        <begin position="36"/>
        <end position="58"/>
    </location>
</feature>
<dbReference type="InterPro" id="IPR050039">
    <property type="entry name" value="MAB_1171c-like"/>
</dbReference>
<reference evidence="3" key="1">
    <citation type="submission" date="2022-10" db="EMBL/GenBank/DDBJ databases">
        <title>The complete genomes of actinobacterial strains from the NBC collection.</title>
        <authorList>
            <person name="Joergensen T.S."/>
            <person name="Alvarez Arevalo M."/>
            <person name="Sterndorff E.B."/>
            <person name="Faurdal D."/>
            <person name="Vuksanovic O."/>
            <person name="Mourched A.-S."/>
            <person name="Charusanti P."/>
            <person name="Shaw S."/>
            <person name="Blin K."/>
            <person name="Weber T."/>
        </authorList>
    </citation>
    <scope>NUCLEOTIDE SEQUENCE</scope>
    <source>
        <strain evidence="3">NBC_00283</strain>
    </source>
</reference>
<proteinExistence type="predicted"/>
<keyword evidence="1" id="KW-0812">Transmembrane</keyword>
<protein>
    <recommendedName>
        <fullName evidence="2">DUF6545 domain-containing protein</fullName>
    </recommendedName>
</protein>
<organism evidence="3 4">
    <name type="scientific">Streptomyces goshikiensis</name>
    <dbReference type="NCBI Taxonomy" id="1942"/>
    <lineage>
        <taxon>Bacteria</taxon>
        <taxon>Bacillati</taxon>
        <taxon>Actinomycetota</taxon>
        <taxon>Actinomycetes</taxon>
        <taxon>Kitasatosporales</taxon>
        <taxon>Streptomycetaceae</taxon>
        <taxon>Streptomyces</taxon>
    </lineage>
</organism>
<dbReference type="GeneID" id="91412500"/>
<evidence type="ECO:0000313" key="3">
    <source>
        <dbReference type="EMBL" id="WUO45789.1"/>
    </source>
</evidence>
<feature type="transmembrane region" description="Helical" evidence="1">
    <location>
        <begin position="70"/>
        <end position="92"/>
    </location>
</feature>
<sequence length="410" mass="44337">MNGQDYYIPAAAMAVSLACKLPALRNSWRDPLQRSVCVLLVLATAVFTFAAPPTIHAVNRLTGIPNVSAPLVYCLMTLFSASCLVLIVNWRGGPPEETRRTSRRWILGYSAVAAVLVVLFVLGDAPQERLRDFDTYYANTPYIRTLIALYLLAHSVAALTMSAMCWRWSLQVHGWLRIGLMIIVCGYGFSLAYDATKFTAVFARWTGNDLDDLSTFVAPPLASAGALVSAVGFVLPLVCQRLSDSWQTWATYRRLGALWQEVHGAAPAVAPAVRMSWWTPAEIRVIQRESDIHDGFLHLGPYFDTDHRDTAYGRALADGADEETARAIADAAMVAAAVKARSADPEGEAIEAGEGGEAPDTAAGARDLVRISHALRHSPLVAAVRQRAAVTVTAGNSSSNGPAESIPFRP</sequence>
<evidence type="ECO:0000313" key="4">
    <source>
        <dbReference type="Proteomes" id="UP001432075"/>
    </source>
</evidence>
<feature type="domain" description="DUF6545" evidence="2">
    <location>
        <begin position="246"/>
        <end position="376"/>
    </location>
</feature>
<keyword evidence="1" id="KW-0472">Membrane</keyword>
<accession>A0ABZ1RH46</accession>
<evidence type="ECO:0000256" key="1">
    <source>
        <dbReference type="SAM" id="Phobius"/>
    </source>
</evidence>
<feature type="transmembrane region" description="Helical" evidence="1">
    <location>
        <begin position="213"/>
        <end position="238"/>
    </location>
</feature>
<feature type="transmembrane region" description="Helical" evidence="1">
    <location>
        <begin position="104"/>
        <end position="122"/>
    </location>
</feature>
<dbReference type="EMBL" id="CP108057">
    <property type="protein sequence ID" value="WUO45789.1"/>
    <property type="molecule type" value="Genomic_DNA"/>
</dbReference>
<feature type="transmembrane region" description="Helical" evidence="1">
    <location>
        <begin position="175"/>
        <end position="193"/>
    </location>
</feature>
<gene>
    <name evidence="3" type="ORF">OHU17_08030</name>
</gene>
<evidence type="ECO:0000259" key="2">
    <source>
        <dbReference type="Pfam" id="PF20182"/>
    </source>
</evidence>
<name>A0ABZ1RH46_9ACTN</name>
<dbReference type="NCBIfam" id="NF042915">
    <property type="entry name" value="MAB_1171c_fam"/>
    <property type="match status" value="1"/>
</dbReference>
<feature type="transmembrane region" description="Helical" evidence="1">
    <location>
        <begin position="142"/>
        <end position="163"/>
    </location>
</feature>
<keyword evidence="1" id="KW-1133">Transmembrane helix</keyword>
<dbReference type="RefSeq" id="WP_037798504.1">
    <property type="nucleotide sequence ID" value="NZ_BMVE01000002.1"/>
</dbReference>